<feature type="transmembrane region" description="Helical" evidence="6">
    <location>
        <begin position="163"/>
        <end position="184"/>
    </location>
</feature>
<evidence type="ECO:0000313" key="8">
    <source>
        <dbReference type="EMBL" id="EGG15248.1"/>
    </source>
</evidence>
<dbReference type="Proteomes" id="UP000007797">
    <property type="component" value="Unassembled WGS sequence"/>
</dbReference>
<organism evidence="8 9">
    <name type="scientific">Cavenderia fasciculata</name>
    <name type="common">Slime mold</name>
    <name type="synonym">Dictyostelium fasciculatum</name>
    <dbReference type="NCBI Taxonomy" id="261658"/>
    <lineage>
        <taxon>Eukaryota</taxon>
        <taxon>Amoebozoa</taxon>
        <taxon>Evosea</taxon>
        <taxon>Eumycetozoa</taxon>
        <taxon>Dictyostelia</taxon>
        <taxon>Acytosteliales</taxon>
        <taxon>Cavenderiaceae</taxon>
        <taxon>Cavenderia</taxon>
    </lineage>
</organism>
<evidence type="ECO:0000256" key="6">
    <source>
        <dbReference type="SAM" id="Phobius"/>
    </source>
</evidence>
<dbReference type="InterPro" id="IPR040226">
    <property type="entry name" value="THH1/TOM1/TOM3"/>
</dbReference>
<dbReference type="Pfam" id="PF06454">
    <property type="entry name" value="THH1_TOM1-3_dom"/>
    <property type="match status" value="2"/>
</dbReference>
<gene>
    <name evidence="8" type="ORF">DFA_10082</name>
</gene>
<feature type="transmembrane region" description="Helical" evidence="6">
    <location>
        <begin position="265"/>
        <end position="283"/>
    </location>
</feature>
<evidence type="ECO:0000313" key="9">
    <source>
        <dbReference type="Proteomes" id="UP000007797"/>
    </source>
</evidence>
<dbReference type="OrthoDB" id="20072at2759"/>
<dbReference type="OMA" id="YASEMMM"/>
<feature type="transmembrane region" description="Helical" evidence="6">
    <location>
        <begin position="81"/>
        <end position="105"/>
    </location>
</feature>
<keyword evidence="4 6" id="KW-1133">Transmembrane helix</keyword>
<feature type="transmembrane region" description="Helical" evidence="6">
    <location>
        <begin position="220"/>
        <end position="242"/>
    </location>
</feature>
<feature type="domain" description="THH1/TOM1/TOM3" evidence="7">
    <location>
        <begin position="217"/>
        <end position="287"/>
    </location>
</feature>
<dbReference type="PANTHER" id="PTHR31142:SF9">
    <property type="entry name" value="THH1_TOM1_TOM3 DOMAIN-CONTAINING PROTEIN"/>
    <property type="match status" value="1"/>
</dbReference>
<evidence type="ECO:0000256" key="1">
    <source>
        <dbReference type="ARBA" id="ARBA00004127"/>
    </source>
</evidence>
<dbReference type="GeneID" id="14867608"/>
<keyword evidence="3 6" id="KW-0812">Transmembrane</keyword>
<accession>F4Q979</accession>
<dbReference type="RefSeq" id="XP_004351968.1">
    <property type="nucleotide sequence ID" value="XM_004351916.1"/>
</dbReference>
<reference evidence="9" key="1">
    <citation type="journal article" date="2011" name="Genome Res.">
        <title>Phylogeny-wide analysis of social amoeba genomes highlights ancient origins for complex intercellular communication.</title>
        <authorList>
            <person name="Heidel A.J."/>
            <person name="Lawal H.M."/>
            <person name="Felder M."/>
            <person name="Schilde C."/>
            <person name="Helps N.R."/>
            <person name="Tunggal B."/>
            <person name="Rivero F."/>
            <person name="John U."/>
            <person name="Schleicher M."/>
            <person name="Eichinger L."/>
            <person name="Platzer M."/>
            <person name="Noegel A.A."/>
            <person name="Schaap P."/>
            <person name="Gloeckner G."/>
        </authorList>
    </citation>
    <scope>NUCLEOTIDE SEQUENCE [LARGE SCALE GENOMIC DNA]</scope>
    <source>
        <strain evidence="9">SH3</strain>
    </source>
</reference>
<dbReference type="GO" id="GO:0012505">
    <property type="term" value="C:endomembrane system"/>
    <property type="evidence" value="ECO:0007669"/>
    <property type="project" value="UniProtKB-SubCell"/>
</dbReference>
<evidence type="ECO:0000256" key="4">
    <source>
        <dbReference type="ARBA" id="ARBA00022989"/>
    </source>
</evidence>
<keyword evidence="5 6" id="KW-0472">Membrane</keyword>
<evidence type="ECO:0000256" key="3">
    <source>
        <dbReference type="ARBA" id="ARBA00022692"/>
    </source>
</evidence>
<dbReference type="InterPro" id="IPR009457">
    <property type="entry name" value="THH1/TOM1/TOM3_dom"/>
</dbReference>
<dbReference type="AlphaFoldDB" id="F4Q979"/>
<evidence type="ECO:0000256" key="2">
    <source>
        <dbReference type="ARBA" id="ARBA00006779"/>
    </source>
</evidence>
<proteinExistence type="inferred from homology"/>
<dbReference type="EMBL" id="GL883026">
    <property type="protein sequence ID" value="EGG15248.1"/>
    <property type="molecule type" value="Genomic_DNA"/>
</dbReference>
<feature type="domain" description="THH1/TOM1/TOM3" evidence="7">
    <location>
        <begin position="10"/>
        <end position="183"/>
    </location>
</feature>
<comment type="similarity">
    <text evidence="2">Belongs to the plant tobamovirus multiplication TOM1 protein family.</text>
</comment>
<protein>
    <recommendedName>
        <fullName evidence="7">THH1/TOM1/TOM3 domain-containing protein</fullName>
    </recommendedName>
</protein>
<sequence>MVNVINILSVNYIVGFIDALLFMWALVQTIRLRLHVSKNGERKNLQPKTFFHFIIAIAMLVRSVFFFSLDSIQSYYDLILTWYTVSSLMLFLAYGCLLLFWMELYSRFTRPYMRSMDFWRKYKHGLWAFGLSLVVALIVWILVLVLWADSTDRHVRMNQICESVLSTLFLLAGLGFLLFGILFYRSFRKVTGLATSASSRTTTSALIANSRGPPPEAIRAAIVGCVCTICFGVRAVVTLYGIKLSFNDPQQAGTSTFDWCWEFELVYFIVTEILPSILMMFRLRKMKTGGGGGGANARSHMAGGYNGQTPPMTINGESGASSSAFIIHNENGTANQSIFLPPPSLPQYHYIPSSLPKAYFVNNSTNSSSSNSPY</sequence>
<comment type="subcellular location">
    <subcellularLocation>
        <location evidence="1">Endomembrane system</location>
        <topology evidence="1">Multi-pass membrane protein</topology>
    </subcellularLocation>
</comment>
<feature type="transmembrane region" description="Helical" evidence="6">
    <location>
        <begin position="50"/>
        <end position="69"/>
    </location>
</feature>
<feature type="transmembrane region" description="Helical" evidence="6">
    <location>
        <begin position="126"/>
        <end position="148"/>
    </location>
</feature>
<keyword evidence="9" id="KW-1185">Reference proteome</keyword>
<name>F4Q979_CACFS</name>
<dbReference type="PANTHER" id="PTHR31142">
    <property type="entry name" value="TOBAMOVIRUS MULTIPLICATION PROTEIN 1-LIKE ISOFORM X1"/>
    <property type="match status" value="1"/>
</dbReference>
<feature type="transmembrane region" description="Helical" evidence="6">
    <location>
        <begin position="12"/>
        <end position="30"/>
    </location>
</feature>
<dbReference type="KEGG" id="dfa:DFA_10082"/>
<evidence type="ECO:0000259" key="7">
    <source>
        <dbReference type="Pfam" id="PF06454"/>
    </source>
</evidence>
<evidence type="ECO:0000256" key="5">
    <source>
        <dbReference type="ARBA" id="ARBA00023136"/>
    </source>
</evidence>